<feature type="compositionally biased region" description="Acidic residues" evidence="1">
    <location>
        <begin position="493"/>
        <end position="511"/>
    </location>
</feature>
<feature type="compositionally biased region" description="Polar residues" evidence="1">
    <location>
        <begin position="169"/>
        <end position="184"/>
    </location>
</feature>
<feature type="compositionally biased region" description="Polar residues" evidence="1">
    <location>
        <begin position="423"/>
        <end position="433"/>
    </location>
</feature>
<sequence>MPRPRPKRSRVASARPAVREQAESSTTSPLVPAVSKPSDPSSDIYDISDREKERLKRKRASNAAAITADETEYVPHGLEMTAEQTQALEDSRRKRDAAMDRLANITSTSSPGCGRAVESPHIEYSRRDESVISRALPRLTDASGLDLDDDSLFGKLDDTLEDSHEAIEETTQNGHRSTDTSSFNIGLFKRRPRQSSIVGKDDAPIRPSSRGPNTSNISSTLNLGMFRRRAREPSILGTAQKERAPRPQSQASRYGSVAGDDSGPDDESTPLKLAKRRSERHSQPAAATDASSREASPILPSRKRKSLEDQGGREKRPALELEDDIHQSIEVDSSSSSVSFPSPSPPRQLDQERLSTPDHRLIGTDLDMAPPLSSGSSDVSSSVVWPSLDSLAHRTYYHTRKTVPSRPHKTPEPGAAVEDAASDISSPPSLTHSPNYAAPKPKAKRKPSAPVKATTTADLTSLLPRRRHKAAKSKNRDHYDLTNSGEEGGHDGEENDDDEEETAHEDDDDELSYMAGSRAAAAARRKKKRAAAASAAALPLGRSLSGNRGASGKGKKAQAASVSAQKKRPGLRTYGSRNSDKENENEESIEVGGDGGEGGESDGAEDEEAQELDTETSQMMLERLGEELQLVAKKFKEVDQWELSYEEVTESSSPVQNA</sequence>
<feature type="compositionally biased region" description="Basic residues" evidence="1">
    <location>
        <begin position="398"/>
        <end position="408"/>
    </location>
</feature>
<protein>
    <submittedName>
        <fullName evidence="2">Uncharacterized protein</fullName>
    </submittedName>
</protein>
<reference evidence="2" key="1">
    <citation type="submission" date="2023-06" db="EMBL/GenBank/DDBJ databases">
        <title>Genome-scale phylogeny and comparative genomics of the fungal order Sordariales.</title>
        <authorList>
            <consortium name="Lawrence Berkeley National Laboratory"/>
            <person name="Hensen N."/>
            <person name="Bonometti L."/>
            <person name="Westerberg I."/>
            <person name="Brannstrom I.O."/>
            <person name="Guillou S."/>
            <person name="Cros-Aarteil S."/>
            <person name="Calhoun S."/>
            <person name="Haridas S."/>
            <person name="Kuo A."/>
            <person name="Mondo S."/>
            <person name="Pangilinan J."/>
            <person name="Riley R."/>
            <person name="LaButti K."/>
            <person name="Andreopoulos B."/>
            <person name="Lipzen A."/>
            <person name="Chen C."/>
            <person name="Yanf M."/>
            <person name="Daum C."/>
            <person name="Ng V."/>
            <person name="Clum A."/>
            <person name="Steindorff A."/>
            <person name="Ohm R."/>
            <person name="Martin F."/>
            <person name="Silar P."/>
            <person name="Natvig D."/>
            <person name="Lalanne C."/>
            <person name="Gautier V."/>
            <person name="Ament-velasquez S.L."/>
            <person name="Kruys A."/>
            <person name="Hutchinson M.I."/>
            <person name="Powell A.J."/>
            <person name="Barry K."/>
            <person name="Miller A.N."/>
            <person name="Grigoriev I.V."/>
            <person name="Debuchy R."/>
            <person name="Gladieux P."/>
            <person name="Thoren M.H."/>
            <person name="Johannesson H."/>
        </authorList>
    </citation>
    <scope>NUCLEOTIDE SEQUENCE</scope>
    <source>
        <strain evidence="2">SMH2392-1A</strain>
    </source>
</reference>
<feature type="compositionally biased region" description="Basic and acidic residues" evidence="1">
    <location>
        <begin position="306"/>
        <end position="329"/>
    </location>
</feature>
<feature type="compositionally biased region" description="Basic residues" evidence="1">
    <location>
        <begin position="1"/>
        <end position="10"/>
    </location>
</feature>
<name>A0AA40AM34_9PEZI</name>
<feature type="region of interest" description="Disordered" evidence="1">
    <location>
        <begin position="398"/>
        <end position="615"/>
    </location>
</feature>
<organism evidence="2 3">
    <name type="scientific">Lasiosphaeria miniovina</name>
    <dbReference type="NCBI Taxonomy" id="1954250"/>
    <lineage>
        <taxon>Eukaryota</taxon>
        <taxon>Fungi</taxon>
        <taxon>Dikarya</taxon>
        <taxon>Ascomycota</taxon>
        <taxon>Pezizomycotina</taxon>
        <taxon>Sordariomycetes</taxon>
        <taxon>Sordariomycetidae</taxon>
        <taxon>Sordariales</taxon>
        <taxon>Lasiosphaeriaceae</taxon>
        <taxon>Lasiosphaeria</taxon>
    </lineage>
</organism>
<feature type="compositionally biased region" description="Basic and acidic residues" evidence="1">
    <location>
        <begin position="349"/>
        <end position="362"/>
    </location>
</feature>
<proteinExistence type="predicted"/>
<dbReference type="EMBL" id="JAUIRO010000004">
    <property type="protein sequence ID" value="KAK0718363.1"/>
    <property type="molecule type" value="Genomic_DNA"/>
</dbReference>
<feature type="non-terminal residue" evidence="2">
    <location>
        <position position="658"/>
    </location>
</feature>
<feature type="compositionally biased region" description="Polar residues" evidence="1">
    <location>
        <begin position="210"/>
        <end position="222"/>
    </location>
</feature>
<accession>A0AA40AM34</accession>
<dbReference type="AlphaFoldDB" id="A0AA40AM34"/>
<feature type="compositionally biased region" description="Low complexity" evidence="1">
    <location>
        <begin position="370"/>
        <end position="383"/>
    </location>
</feature>
<dbReference type="RefSeq" id="XP_060297156.1">
    <property type="nucleotide sequence ID" value="XM_060442104.1"/>
</dbReference>
<feature type="region of interest" description="Disordered" evidence="1">
    <location>
        <begin position="1"/>
        <end position="47"/>
    </location>
</feature>
<keyword evidence="3" id="KW-1185">Reference proteome</keyword>
<comment type="caution">
    <text evidence="2">The sequence shown here is derived from an EMBL/GenBank/DDBJ whole genome shotgun (WGS) entry which is preliminary data.</text>
</comment>
<feature type="region of interest" description="Disordered" evidence="1">
    <location>
        <begin position="167"/>
        <end position="383"/>
    </location>
</feature>
<feature type="region of interest" description="Disordered" evidence="1">
    <location>
        <begin position="103"/>
        <end position="122"/>
    </location>
</feature>
<evidence type="ECO:0000313" key="3">
    <source>
        <dbReference type="Proteomes" id="UP001172101"/>
    </source>
</evidence>
<feature type="compositionally biased region" description="Acidic residues" evidence="1">
    <location>
        <begin position="597"/>
        <end position="614"/>
    </location>
</feature>
<gene>
    <name evidence="2" type="ORF">B0T26DRAFT_712982</name>
</gene>
<evidence type="ECO:0000313" key="2">
    <source>
        <dbReference type="EMBL" id="KAK0718363.1"/>
    </source>
</evidence>
<feature type="compositionally biased region" description="Low complexity" evidence="1">
    <location>
        <begin position="531"/>
        <end position="546"/>
    </location>
</feature>
<dbReference type="Proteomes" id="UP001172101">
    <property type="component" value="Unassembled WGS sequence"/>
</dbReference>
<dbReference type="GeneID" id="85325374"/>
<evidence type="ECO:0000256" key="1">
    <source>
        <dbReference type="SAM" id="MobiDB-lite"/>
    </source>
</evidence>
<feature type="compositionally biased region" description="Basic residues" evidence="1">
    <location>
        <begin position="464"/>
        <end position="473"/>
    </location>
</feature>